<name>A0ABW4YGA8_9BACL</name>
<evidence type="ECO:0000259" key="5">
    <source>
        <dbReference type="PROSITE" id="PS50893"/>
    </source>
</evidence>
<gene>
    <name evidence="6" type="ORF">ACFSJH_02060</name>
</gene>
<dbReference type="Proteomes" id="UP001597362">
    <property type="component" value="Unassembled WGS sequence"/>
</dbReference>
<dbReference type="InterPro" id="IPR013563">
    <property type="entry name" value="Oligopep_ABC_C"/>
</dbReference>
<evidence type="ECO:0000256" key="4">
    <source>
        <dbReference type="ARBA" id="ARBA00022840"/>
    </source>
</evidence>
<dbReference type="NCBIfam" id="NF007739">
    <property type="entry name" value="PRK10419.1"/>
    <property type="match status" value="2"/>
</dbReference>
<dbReference type="Pfam" id="PF00005">
    <property type="entry name" value="ABC_tran"/>
    <property type="match status" value="2"/>
</dbReference>
<dbReference type="SUPFAM" id="SSF52540">
    <property type="entry name" value="P-loop containing nucleoside triphosphate hydrolases"/>
    <property type="match status" value="2"/>
</dbReference>
<dbReference type="SMART" id="SM00382">
    <property type="entry name" value="AAA"/>
    <property type="match status" value="2"/>
</dbReference>
<protein>
    <submittedName>
        <fullName evidence="6">ABC transporter ATP-binding protein</fullName>
    </submittedName>
</protein>
<dbReference type="InterPro" id="IPR027417">
    <property type="entry name" value="P-loop_NTPase"/>
</dbReference>
<sequence length="583" mass="64855">MNTLLQVNNLSVSFFSHDKEVEAVRGVSFEVHKGETLGIVGESGSGKSVTARTIMRLLPSPPSMIKNGEVIFNGQNLAFKTDKEMENIRGKDIGMIFQDPMSSLNPTMRIGKQIEESLIKHRNLGSQEARKEAIQMLKMVGINNPEARYLQYPHEFSGGMRQRVMIAIALACRPSLLIADEPTTALDVTIQAQILQQMKDLQQQLGTSIILITHDLGVVAGMCDRVVVMKSGEIVETGTTEEIFSNPQHEYTIKLLNALPRLHEKKQPKLTPMINIEQDDIPLLQVRSLKQHFNLGKGQIIKAVNDISFDIKAGETLGFVGESGSGKSTTGRAILNLNELTGGEVLYQGIPLQQLNRSEMKMMRRHMGMIFQDPYASLNPRLKIMDIIGEALDVHKLVSSKKERQQRVNELLEMVGLDASHALRYPHEFSGGQRQRIGIARALAVEPKFIVCDEPLSALDVSIQAQIVKLLQELQQKLGLTYLFIAHDLSMVKHISDRVAVMYKGKIVELAESEELYANPLHPYTKSLLSAIPIPDPKIEAQKKFIPPAAPTNDDPYELDNSIFVEVTAGHWVAQQVNNVAIS</sequence>
<dbReference type="RefSeq" id="WP_377769541.1">
    <property type="nucleotide sequence ID" value="NZ_JBHUHO010000007.1"/>
</dbReference>
<dbReference type="PANTHER" id="PTHR43776">
    <property type="entry name" value="TRANSPORT ATP-BINDING PROTEIN"/>
    <property type="match status" value="1"/>
</dbReference>
<keyword evidence="4 6" id="KW-0067">ATP-binding</keyword>
<feature type="domain" description="ABC transporter" evidence="5">
    <location>
        <begin position="284"/>
        <end position="529"/>
    </location>
</feature>
<evidence type="ECO:0000256" key="2">
    <source>
        <dbReference type="ARBA" id="ARBA00022448"/>
    </source>
</evidence>
<dbReference type="InterPro" id="IPR017871">
    <property type="entry name" value="ABC_transporter-like_CS"/>
</dbReference>
<dbReference type="CDD" id="cd03257">
    <property type="entry name" value="ABC_NikE_OppD_transporters"/>
    <property type="match status" value="2"/>
</dbReference>
<dbReference type="GO" id="GO:0005524">
    <property type="term" value="F:ATP binding"/>
    <property type="evidence" value="ECO:0007669"/>
    <property type="project" value="UniProtKB-KW"/>
</dbReference>
<dbReference type="Gene3D" id="3.40.50.300">
    <property type="entry name" value="P-loop containing nucleotide triphosphate hydrolases"/>
    <property type="match status" value="2"/>
</dbReference>
<keyword evidence="7" id="KW-1185">Reference proteome</keyword>
<accession>A0ABW4YGA8</accession>
<evidence type="ECO:0000313" key="7">
    <source>
        <dbReference type="Proteomes" id="UP001597362"/>
    </source>
</evidence>
<dbReference type="PROSITE" id="PS50893">
    <property type="entry name" value="ABC_TRANSPORTER_2"/>
    <property type="match status" value="2"/>
</dbReference>
<reference evidence="7" key="1">
    <citation type="journal article" date="2019" name="Int. J. Syst. Evol. Microbiol.">
        <title>The Global Catalogue of Microorganisms (GCM) 10K type strain sequencing project: providing services to taxonomists for standard genome sequencing and annotation.</title>
        <authorList>
            <consortium name="The Broad Institute Genomics Platform"/>
            <consortium name="The Broad Institute Genome Sequencing Center for Infectious Disease"/>
            <person name="Wu L."/>
            <person name="Ma J."/>
        </authorList>
    </citation>
    <scope>NUCLEOTIDE SEQUENCE [LARGE SCALE GENOMIC DNA]</scope>
    <source>
        <strain evidence="7">GH52</strain>
    </source>
</reference>
<comment type="similarity">
    <text evidence="1">Belongs to the ABC transporter superfamily.</text>
</comment>
<dbReference type="InterPro" id="IPR003439">
    <property type="entry name" value="ABC_transporter-like_ATP-bd"/>
</dbReference>
<dbReference type="PROSITE" id="PS00211">
    <property type="entry name" value="ABC_TRANSPORTER_1"/>
    <property type="match status" value="2"/>
</dbReference>
<evidence type="ECO:0000256" key="1">
    <source>
        <dbReference type="ARBA" id="ARBA00005417"/>
    </source>
</evidence>
<proteinExistence type="inferred from homology"/>
<evidence type="ECO:0000313" key="6">
    <source>
        <dbReference type="EMBL" id="MFD2114529.1"/>
    </source>
</evidence>
<organism evidence="6 7">
    <name type="scientific">Paenibacillus yanchengensis</name>
    <dbReference type="NCBI Taxonomy" id="2035833"/>
    <lineage>
        <taxon>Bacteria</taxon>
        <taxon>Bacillati</taxon>
        <taxon>Bacillota</taxon>
        <taxon>Bacilli</taxon>
        <taxon>Bacillales</taxon>
        <taxon>Paenibacillaceae</taxon>
        <taxon>Paenibacillus</taxon>
    </lineage>
</organism>
<dbReference type="Pfam" id="PF08352">
    <property type="entry name" value="oligo_HPY"/>
    <property type="match status" value="2"/>
</dbReference>
<keyword evidence="3" id="KW-0547">Nucleotide-binding</keyword>
<dbReference type="EMBL" id="JBHUHO010000007">
    <property type="protein sequence ID" value="MFD2114529.1"/>
    <property type="molecule type" value="Genomic_DNA"/>
</dbReference>
<feature type="domain" description="ABC transporter" evidence="5">
    <location>
        <begin position="5"/>
        <end position="256"/>
    </location>
</feature>
<dbReference type="InterPro" id="IPR050319">
    <property type="entry name" value="ABC_transp_ATP-bind"/>
</dbReference>
<dbReference type="NCBIfam" id="NF008453">
    <property type="entry name" value="PRK11308.1"/>
    <property type="match status" value="2"/>
</dbReference>
<dbReference type="InterPro" id="IPR003593">
    <property type="entry name" value="AAA+_ATPase"/>
</dbReference>
<comment type="caution">
    <text evidence="6">The sequence shown here is derived from an EMBL/GenBank/DDBJ whole genome shotgun (WGS) entry which is preliminary data.</text>
</comment>
<dbReference type="PANTHER" id="PTHR43776:SF7">
    <property type="entry name" value="D,D-DIPEPTIDE TRANSPORT ATP-BINDING PROTEIN DDPF-RELATED"/>
    <property type="match status" value="1"/>
</dbReference>
<keyword evidence="2" id="KW-0813">Transport</keyword>
<evidence type="ECO:0000256" key="3">
    <source>
        <dbReference type="ARBA" id="ARBA00022741"/>
    </source>
</evidence>